<dbReference type="PANTHER" id="PTHR24027:SF91">
    <property type="entry name" value="CADHERIN-7"/>
    <property type="match status" value="1"/>
</dbReference>
<dbReference type="FunFam" id="2.60.40.60:FF:000017">
    <property type="entry name" value="Cadherin 24"/>
    <property type="match status" value="1"/>
</dbReference>
<dbReference type="InterPro" id="IPR020894">
    <property type="entry name" value="Cadherin_CS"/>
</dbReference>
<dbReference type="GO" id="GO:0005912">
    <property type="term" value="C:adherens junction"/>
    <property type="evidence" value="ECO:0007669"/>
    <property type="project" value="TreeGrafter"/>
</dbReference>
<evidence type="ECO:0000256" key="16">
    <source>
        <dbReference type="SAM" id="SignalP"/>
    </source>
</evidence>
<evidence type="ECO:0000256" key="11">
    <source>
        <dbReference type="ARBA" id="ARBA00023180"/>
    </source>
</evidence>
<reference evidence="18" key="1">
    <citation type="thesis" date="2020" institute="ProQuest LLC" country="789 East Eisenhower Parkway, Ann Arbor, MI, USA">
        <title>Comparative Genomics and Chromosome Evolution.</title>
        <authorList>
            <person name="Mudd A.B."/>
        </authorList>
    </citation>
    <scope>NUCLEOTIDE SEQUENCE</scope>
    <source>
        <strain evidence="18">Female2</strain>
        <tissue evidence="18">Blood</tissue>
    </source>
</reference>
<feature type="domain" description="Cadherin" evidence="17">
    <location>
        <begin position="154"/>
        <end position="262"/>
    </location>
</feature>
<evidence type="ECO:0000256" key="14">
    <source>
        <dbReference type="RuleBase" id="RU004357"/>
    </source>
</evidence>
<dbReference type="InterPro" id="IPR027397">
    <property type="entry name" value="Catenin-bd_sf"/>
</dbReference>
<dbReference type="InterPro" id="IPR039808">
    <property type="entry name" value="Cadherin"/>
</dbReference>
<evidence type="ECO:0000256" key="1">
    <source>
        <dbReference type="ARBA" id="ARBA00004251"/>
    </source>
</evidence>
<keyword evidence="6" id="KW-0677">Repeat</keyword>
<feature type="transmembrane region" description="Helical" evidence="15">
    <location>
        <begin position="602"/>
        <end position="627"/>
    </location>
</feature>
<feature type="domain" description="Cadherin" evidence="17">
    <location>
        <begin position="378"/>
        <end position="482"/>
    </location>
</feature>
<evidence type="ECO:0000256" key="7">
    <source>
        <dbReference type="ARBA" id="ARBA00022837"/>
    </source>
</evidence>
<evidence type="ECO:0000256" key="5">
    <source>
        <dbReference type="ARBA" id="ARBA00022729"/>
    </source>
</evidence>
<dbReference type="PROSITE" id="PS00232">
    <property type="entry name" value="CADHERIN_1"/>
    <property type="match status" value="2"/>
</dbReference>
<evidence type="ECO:0000259" key="17">
    <source>
        <dbReference type="PROSITE" id="PS50268"/>
    </source>
</evidence>
<dbReference type="InterPro" id="IPR002126">
    <property type="entry name" value="Cadherin-like_dom"/>
</dbReference>
<sequence>MKMGKRELCHYLQIIAIFFCFSGTSQAELSMSTSKPYIQPGKSRTKRSWVWNQFFVLEEYTGSDPLYVGKLHSDVDKGDSSIKYVLTGEGASSIFNIDENTGDIHASKRLDREEQAYYTLRAQAIDRLTNKPVEPESEFVIKVQDINDNEPKFLDGPFTAGIPEMSPVGTSVLQVTATDADDPTYGNSARVTYSILQGQPYFSVEPKTEVLYEQLYYMDREAKDQYLLVIQAKDMVGQMGGLSGTTSVTVTLTDVNDNPPRFLRRSDQYYVPESLPIGSTVAKIKAVDADIGINAEMDYKILDGDGNGMFKISVDKDTQEGIITTEKVLDYETKISYTLRVEVSNKHVDARFISAGPFMDTTTVKIIVEDVDEAPVFSSHLYSMVESEAAKLGTSIGTVTAHDPDALNSPVRYSIDRNTDLERFFNIDANTGLITIAKPLDRETNAVHNITVLAIESQNPAQIGKGFVAISILDINDNAPEFATEYETNVCENASPGEVIQEISAVDKDDPSSGHWFYFTLPPDSNNINFTLQDNKDNTASVLTRRGRFRRQEQSVFYLPIVIVDSGSPSLSSTNTLTIRVCDCDADGLAQSCNAEAYTLPAGLSTGALVAILACVLTLLVLVLLIVTMRRRKKEPLIFDDERDIRENIVRYDDEGGGEEDTEAFDMAALRNLNVIRDNKTRRDVTPEIQFLSRPSIKSAPDNVIFREFIWERLKEADVDPCAPPYDSLQTYAFEGNGSVAESLSSLESNSSNSEQNYDYLSDWGPRFKRLADLYGTAEDILYS</sequence>
<dbReference type="GO" id="GO:0007156">
    <property type="term" value="P:homophilic cell adhesion via plasma membrane adhesion molecules"/>
    <property type="evidence" value="ECO:0007669"/>
    <property type="project" value="InterPro"/>
</dbReference>
<dbReference type="AlphaFoldDB" id="A0A8T2JF60"/>
<dbReference type="GO" id="GO:0034332">
    <property type="term" value="P:adherens junction organization"/>
    <property type="evidence" value="ECO:0007669"/>
    <property type="project" value="TreeGrafter"/>
</dbReference>
<feature type="domain" description="Cadherin" evidence="17">
    <location>
        <begin position="482"/>
        <end position="598"/>
    </location>
</feature>
<evidence type="ECO:0000256" key="2">
    <source>
        <dbReference type="ARBA" id="ARBA00022475"/>
    </source>
</evidence>
<accession>A0A8T2JF60</accession>
<evidence type="ECO:0000256" key="6">
    <source>
        <dbReference type="ARBA" id="ARBA00022737"/>
    </source>
</evidence>
<evidence type="ECO:0000256" key="8">
    <source>
        <dbReference type="ARBA" id="ARBA00022889"/>
    </source>
</evidence>
<comment type="caution">
    <text evidence="18">The sequence shown here is derived from an EMBL/GenBank/DDBJ whole genome shotgun (WGS) entry which is preliminary data.</text>
</comment>
<keyword evidence="2" id="KW-1003">Cell membrane</keyword>
<dbReference type="FunFam" id="4.10.900.10:FF:000001">
    <property type="entry name" value="Cadherin 2"/>
    <property type="match status" value="1"/>
</dbReference>
<evidence type="ECO:0000256" key="3">
    <source>
        <dbReference type="ARBA" id="ARBA00022692"/>
    </source>
</evidence>
<dbReference type="SUPFAM" id="SSF49313">
    <property type="entry name" value="Cadherin-like"/>
    <property type="match status" value="5"/>
</dbReference>
<organism evidence="18 19">
    <name type="scientific">Hymenochirus boettgeri</name>
    <name type="common">Congo dwarf clawed frog</name>
    <dbReference type="NCBI Taxonomy" id="247094"/>
    <lineage>
        <taxon>Eukaryota</taxon>
        <taxon>Metazoa</taxon>
        <taxon>Chordata</taxon>
        <taxon>Craniata</taxon>
        <taxon>Vertebrata</taxon>
        <taxon>Euteleostomi</taxon>
        <taxon>Amphibia</taxon>
        <taxon>Batrachia</taxon>
        <taxon>Anura</taxon>
        <taxon>Pipoidea</taxon>
        <taxon>Pipidae</taxon>
        <taxon>Pipinae</taxon>
        <taxon>Hymenochirus</taxon>
    </lineage>
</organism>
<evidence type="ECO:0000256" key="13">
    <source>
        <dbReference type="RuleBase" id="RU003318"/>
    </source>
</evidence>
<keyword evidence="10 15" id="KW-0472">Membrane</keyword>
<dbReference type="Proteomes" id="UP000812440">
    <property type="component" value="Chromosome 6"/>
</dbReference>
<feature type="domain" description="Cadherin" evidence="17">
    <location>
        <begin position="73"/>
        <end position="153"/>
    </location>
</feature>
<dbReference type="Pfam" id="PF01049">
    <property type="entry name" value="CADH_Y-type_LIR"/>
    <property type="match status" value="1"/>
</dbReference>
<evidence type="ECO:0000256" key="4">
    <source>
        <dbReference type="ARBA" id="ARBA00022723"/>
    </source>
</evidence>
<dbReference type="Pfam" id="PF00028">
    <property type="entry name" value="Cadherin"/>
    <property type="match status" value="5"/>
</dbReference>
<name>A0A8T2JF60_9PIPI</name>
<dbReference type="PROSITE" id="PS50268">
    <property type="entry name" value="CADHERIN_2"/>
    <property type="match status" value="5"/>
</dbReference>
<dbReference type="GO" id="GO:0005509">
    <property type="term" value="F:calcium ion binding"/>
    <property type="evidence" value="ECO:0007669"/>
    <property type="project" value="UniProtKB-UniRule"/>
</dbReference>
<keyword evidence="11" id="KW-0325">Glycoprotein</keyword>
<keyword evidence="19" id="KW-1185">Reference proteome</keyword>
<dbReference type="OrthoDB" id="6250271at2759"/>
<dbReference type="Gene3D" id="4.10.900.10">
    <property type="entry name" value="TCF3-CBD (Catenin binding domain)"/>
    <property type="match status" value="1"/>
</dbReference>
<evidence type="ECO:0000313" key="18">
    <source>
        <dbReference type="EMBL" id="KAG8442243.1"/>
    </source>
</evidence>
<dbReference type="GO" id="GO:0044331">
    <property type="term" value="P:cell-cell adhesion mediated by cadherin"/>
    <property type="evidence" value="ECO:0007669"/>
    <property type="project" value="TreeGrafter"/>
</dbReference>
<dbReference type="FunFam" id="2.60.40.60:FF:000014">
    <property type="entry name" value="Cadherin 8"/>
    <property type="match status" value="1"/>
</dbReference>
<keyword evidence="9 15" id="KW-1133">Transmembrane helix</keyword>
<dbReference type="GO" id="GO:0016342">
    <property type="term" value="C:catenin complex"/>
    <property type="evidence" value="ECO:0007669"/>
    <property type="project" value="TreeGrafter"/>
</dbReference>
<dbReference type="CDD" id="cd11304">
    <property type="entry name" value="Cadherin_repeat"/>
    <property type="match status" value="5"/>
</dbReference>
<evidence type="ECO:0000313" key="19">
    <source>
        <dbReference type="Proteomes" id="UP000812440"/>
    </source>
</evidence>
<comment type="subcellular location">
    <subcellularLocation>
        <location evidence="1 13">Cell membrane</location>
        <topology evidence="1 13">Single-pass type I membrane protein</topology>
    </subcellularLocation>
</comment>
<dbReference type="GO" id="GO:0016477">
    <property type="term" value="P:cell migration"/>
    <property type="evidence" value="ECO:0007669"/>
    <property type="project" value="TreeGrafter"/>
</dbReference>
<dbReference type="FunFam" id="2.60.40.60:FF:000009">
    <property type="entry name" value="Cadherin 24"/>
    <property type="match status" value="1"/>
</dbReference>
<keyword evidence="8 13" id="KW-0130">Cell adhesion</keyword>
<dbReference type="SMART" id="SM00112">
    <property type="entry name" value="CA"/>
    <property type="match status" value="5"/>
</dbReference>
<dbReference type="InterPro" id="IPR000233">
    <property type="entry name" value="Cadherin_Y-type_LIR"/>
</dbReference>
<evidence type="ECO:0000256" key="12">
    <source>
        <dbReference type="PROSITE-ProRule" id="PRU00043"/>
    </source>
</evidence>
<protein>
    <recommendedName>
        <fullName evidence="17">Cadherin domain-containing protein</fullName>
    </recommendedName>
</protein>
<dbReference type="GO" id="GO:0007043">
    <property type="term" value="P:cell-cell junction assembly"/>
    <property type="evidence" value="ECO:0007669"/>
    <property type="project" value="TreeGrafter"/>
</dbReference>
<dbReference type="GO" id="GO:0045296">
    <property type="term" value="F:cadherin binding"/>
    <property type="evidence" value="ECO:0007669"/>
    <property type="project" value="TreeGrafter"/>
</dbReference>
<dbReference type="FunFam" id="2.60.40.60:FF:000008">
    <property type="entry name" value="Cadherin 24"/>
    <property type="match status" value="1"/>
</dbReference>
<evidence type="ECO:0000256" key="15">
    <source>
        <dbReference type="SAM" id="Phobius"/>
    </source>
</evidence>
<evidence type="ECO:0000256" key="10">
    <source>
        <dbReference type="ARBA" id="ARBA00023136"/>
    </source>
</evidence>
<dbReference type="GO" id="GO:0008013">
    <property type="term" value="F:beta-catenin binding"/>
    <property type="evidence" value="ECO:0007669"/>
    <property type="project" value="TreeGrafter"/>
</dbReference>
<keyword evidence="7 12" id="KW-0106">Calcium</keyword>
<keyword evidence="4" id="KW-0479">Metal-binding</keyword>
<dbReference type="FunFam" id="2.60.40.60:FF:000012">
    <property type="entry name" value="Cadherin 24"/>
    <property type="match status" value="1"/>
</dbReference>
<dbReference type="EMBL" id="JAACNH010000005">
    <property type="protein sequence ID" value="KAG8442243.1"/>
    <property type="molecule type" value="Genomic_DNA"/>
</dbReference>
<feature type="signal peptide" evidence="16">
    <location>
        <begin position="1"/>
        <end position="27"/>
    </location>
</feature>
<dbReference type="PANTHER" id="PTHR24027">
    <property type="entry name" value="CADHERIN-23"/>
    <property type="match status" value="1"/>
</dbReference>
<dbReference type="PRINTS" id="PR00205">
    <property type="entry name" value="CADHERIN"/>
</dbReference>
<feature type="domain" description="Cadherin" evidence="17">
    <location>
        <begin position="263"/>
        <end position="377"/>
    </location>
</feature>
<evidence type="ECO:0000256" key="9">
    <source>
        <dbReference type="ARBA" id="ARBA00022989"/>
    </source>
</evidence>
<keyword evidence="3 13" id="KW-0812">Transmembrane</keyword>
<dbReference type="GO" id="GO:0000902">
    <property type="term" value="P:cell morphogenesis"/>
    <property type="evidence" value="ECO:0007669"/>
    <property type="project" value="TreeGrafter"/>
</dbReference>
<keyword evidence="5 16" id="KW-0732">Signal</keyword>
<comment type="function">
    <text evidence="14">Cadherins are calcium-dependent cell adhesion proteins.</text>
</comment>
<feature type="chain" id="PRO_5035778619" description="Cadherin domain-containing protein" evidence="16">
    <location>
        <begin position="28"/>
        <end position="784"/>
    </location>
</feature>
<gene>
    <name evidence="18" type="ORF">GDO86_011151</name>
</gene>
<proteinExistence type="predicted"/>
<dbReference type="Gene3D" id="2.60.40.60">
    <property type="entry name" value="Cadherins"/>
    <property type="match status" value="5"/>
</dbReference>
<dbReference type="InterPro" id="IPR015919">
    <property type="entry name" value="Cadherin-like_sf"/>
</dbReference>
<dbReference type="GO" id="GO:0016339">
    <property type="term" value="P:calcium-dependent cell-cell adhesion via plasma membrane cell adhesion molecules"/>
    <property type="evidence" value="ECO:0007669"/>
    <property type="project" value="TreeGrafter"/>
</dbReference>